<reference evidence="1" key="1">
    <citation type="submission" date="2021-10" db="EMBL/GenBank/DDBJ databases">
        <authorList>
            <person name="Valenzuela N."/>
            <person name="Pablo J."/>
            <person name="Strother B."/>
            <person name="Cravalho Y."/>
            <person name="Barto Z."/>
            <person name="Kane C."/>
            <person name="Chong R.A."/>
            <person name="Kawasaki K."/>
            <person name="Cruz S."/>
            <person name="Porter M.L."/>
            <person name="Pearce R."/>
            <person name="Hohenstein G."/>
            <person name="Li K."/>
            <person name="Kaniho J."/>
            <person name="Sadones M."/>
            <person name="Hamlin F."/>
            <person name="Daniels M."/>
            <person name="McKee K."/>
            <person name="Reed F."/>
            <person name="Donachie S."/>
            <person name="Bollivar D.W."/>
            <person name="Garlena R.A."/>
            <person name="Russell D.A."/>
            <person name="Jacobs-Sera D."/>
            <person name="Hatfull G.F."/>
        </authorList>
    </citation>
    <scope>NUCLEOTIDE SEQUENCE</scope>
</reference>
<dbReference type="EMBL" id="OK999980">
    <property type="protein sequence ID" value="UGL61956.1"/>
    <property type="molecule type" value="Genomic_DNA"/>
</dbReference>
<dbReference type="Proteomes" id="UP000827897">
    <property type="component" value="Segment"/>
</dbReference>
<accession>A0AAE8YK67</accession>
<proteinExistence type="predicted"/>
<gene>
    <name evidence="1" type="primary">73</name>
    <name evidence="1" type="ORF">SEA_EASTWEST_73</name>
</gene>
<organism evidence="1 2">
    <name type="scientific">Arthrobacter phage EastWest</name>
    <dbReference type="NCBI Taxonomy" id="2894292"/>
    <lineage>
        <taxon>Viruses</taxon>
        <taxon>Duplodnaviria</taxon>
        <taxon>Heunggongvirae</taxon>
        <taxon>Uroviricota</taxon>
        <taxon>Caudoviricetes</taxon>
        <taxon>Berryhillviridae</taxon>
        <taxon>Eastwestvirus</taxon>
        <taxon>Eastwestvirus eastwest</taxon>
    </lineage>
</organism>
<evidence type="ECO:0000313" key="1">
    <source>
        <dbReference type="EMBL" id="UGL61956.1"/>
    </source>
</evidence>
<sequence>MHRCCPACTRRHAQLIDPRCPICGGTGVLRLGPAALALHEPEVVSQAVAIALEAEARDVDLKLTYSDDRLTPLRGTMKQLIDAGILLQGGLKLPNQKSKQLPKADTARDLAAQITDVIIVETDDVLINAPHYEYSAHERPNARGLPALSANGHPSHLARVTDPAEPGASTSEIVAGRATQRRQATILARAVPETVKLKKRNRKRAEQ</sequence>
<dbReference type="CDD" id="cd16449">
    <property type="entry name" value="RING-HC"/>
    <property type="match status" value="1"/>
</dbReference>
<evidence type="ECO:0000313" key="2">
    <source>
        <dbReference type="Proteomes" id="UP000827897"/>
    </source>
</evidence>
<name>A0AAE8YK67_9CAUD</name>
<keyword evidence="2" id="KW-1185">Reference proteome</keyword>
<protein>
    <submittedName>
        <fullName evidence="1">Uncharacterized protein</fullName>
    </submittedName>
</protein>